<dbReference type="Proteomes" id="UP000051677">
    <property type="component" value="Unassembled WGS sequence"/>
</dbReference>
<reference evidence="1 2" key="1">
    <citation type="submission" date="2015-10" db="EMBL/GenBank/DDBJ databases">
        <title>Mycobacterium gordonae draft genome assembly.</title>
        <authorList>
            <person name="Ustinova V."/>
            <person name="Smirnova T."/>
            <person name="Blagodatskikh K."/>
            <person name="Varlamov D."/>
            <person name="Larionova E."/>
            <person name="Chernousova L."/>
        </authorList>
    </citation>
    <scope>NUCLEOTIDE SEQUENCE [LARGE SCALE GENOMIC DNA]</scope>
    <source>
        <strain evidence="1 2">CTRI 14-8773</strain>
    </source>
</reference>
<protein>
    <submittedName>
        <fullName evidence="1">Uncharacterized protein</fullName>
    </submittedName>
</protein>
<dbReference type="AlphaFoldDB" id="A0A0Q2RXY2"/>
<dbReference type="EMBL" id="LKTM01000046">
    <property type="protein sequence ID" value="KQH80091.1"/>
    <property type="molecule type" value="Genomic_DNA"/>
</dbReference>
<dbReference type="STRING" id="1778.A9W97_05890"/>
<dbReference type="RefSeq" id="WP_055577074.1">
    <property type="nucleotide sequence ID" value="NZ_LKTM01000046.1"/>
</dbReference>
<dbReference type="OrthoDB" id="4555700at2"/>
<comment type="caution">
    <text evidence="1">The sequence shown here is derived from an EMBL/GenBank/DDBJ whole genome shotgun (WGS) entry which is preliminary data.</text>
</comment>
<evidence type="ECO:0000313" key="1">
    <source>
        <dbReference type="EMBL" id="KQH80091.1"/>
    </source>
</evidence>
<accession>A0A0Q2RXY2</accession>
<name>A0A0Q2RXY2_MYCGO</name>
<sequence length="180" mass="19201">MVTPTFDFHPGRGTARRAQLDGRVLRHRLDVIAVGTGDVVHTVGGWLYDRVMAGWQVNVLLPPGCDTRPLRVLGARVLDAAGDLDVSGPMSQGLAVSAEAFAADDRVRALVRKAVASRLTEVALWGEGWPLGADRGLTRTHYTPSAAARAFKAEALRAAGMHYEAIASTESMVTDSAWPG</sequence>
<proteinExistence type="predicted"/>
<evidence type="ECO:0000313" key="2">
    <source>
        <dbReference type="Proteomes" id="UP000051677"/>
    </source>
</evidence>
<gene>
    <name evidence="1" type="ORF">AO501_30610</name>
</gene>
<organism evidence="1 2">
    <name type="scientific">Mycobacterium gordonae</name>
    <dbReference type="NCBI Taxonomy" id="1778"/>
    <lineage>
        <taxon>Bacteria</taxon>
        <taxon>Bacillati</taxon>
        <taxon>Actinomycetota</taxon>
        <taxon>Actinomycetes</taxon>
        <taxon>Mycobacteriales</taxon>
        <taxon>Mycobacteriaceae</taxon>
        <taxon>Mycobacterium</taxon>
    </lineage>
</organism>